<dbReference type="Pfam" id="PF20240">
    <property type="entry name" value="DUF6597"/>
    <property type="match status" value="1"/>
</dbReference>
<dbReference type="AlphaFoldDB" id="A0A2T7BP62"/>
<reference evidence="5 6" key="1">
    <citation type="submission" date="2018-04" db="EMBL/GenBank/DDBJ databases">
        <title>Chitinophaga fuyangensis sp. nov., isolated from soil in a chemical factory.</title>
        <authorList>
            <person name="Chen K."/>
        </authorList>
    </citation>
    <scope>NUCLEOTIDE SEQUENCE [LARGE SCALE GENOMIC DNA]</scope>
    <source>
        <strain evidence="5 6">LY-1</strain>
    </source>
</reference>
<dbReference type="InterPro" id="IPR050204">
    <property type="entry name" value="AraC_XylS_family_regulators"/>
</dbReference>
<keyword evidence="3" id="KW-0804">Transcription</keyword>
<dbReference type="OrthoDB" id="655946at2"/>
<keyword evidence="6" id="KW-1185">Reference proteome</keyword>
<evidence type="ECO:0000313" key="5">
    <source>
        <dbReference type="EMBL" id="PUZ29411.1"/>
    </source>
</evidence>
<evidence type="ECO:0000256" key="3">
    <source>
        <dbReference type="ARBA" id="ARBA00023163"/>
    </source>
</evidence>
<dbReference type="PANTHER" id="PTHR46796">
    <property type="entry name" value="HTH-TYPE TRANSCRIPTIONAL ACTIVATOR RHAS-RELATED"/>
    <property type="match status" value="1"/>
</dbReference>
<dbReference type="Gene3D" id="1.10.10.60">
    <property type="entry name" value="Homeodomain-like"/>
    <property type="match status" value="1"/>
</dbReference>
<accession>A0A2T7BP62</accession>
<protein>
    <submittedName>
        <fullName evidence="5">AraC family transcriptional regulator</fullName>
    </submittedName>
</protein>
<comment type="caution">
    <text evidence="5">The sequence shown here is derived from an EMBL/GenBank/DDBJ whole genome shotgun (WGS) entry which is preliminary data.</text>
</comment>
<sequence>MKFEIHLPCDELLPYIKHLIISENEQEAAYHVLPDTALVMGFQYLGKLAYRDETKWNPLAPAGITGLLDTYRIFQNTAGIGSVLVVFRENGAARFLKAPLHELFGESLSLEHFFAGPSLAELEEKLTMATDDQQRIGLIQQFLIEHLNVGHADLMVSHALQLIHQSKGTIRMSELARLLHTSPSPLEKRFRQEVGASPKKFSTIVRARNVLTAMENGNWDYAAYLSAFYDQAHFIKDFKKFTAVTPEQYLRRLK</sequence>
<evidence type="ECO:0000313" key="6">
    <source>
        <dbReference type="Proteomes" id="UP000244450"/>
    </source>
</evidence>
<dbReference type="Proteomes" id="UP000244450">
    <property type="component" value="Unassembled WGS sequence"/>
</dbReference>
<evidence type="ECO:0000256" key="2">
    <source>
        <dbReference type="ARBA" id="ARBA00023125"/>
    </source>
</evidence>
<dbReference type="InterPro" id="IPR018060">
    <property type="entry name" value="HTH_AraC"/>
</dbReference>
<gene>
    <name evidence="5" type="ORF">DCC81_08165</name>
</gene>
<evidence type="ECO:0000259" key="4">
    <source>
        <dbReference type="PROSITE" id="PS01124"/>
    </source>
</evidence>
<dbReference type="RefSeq" id="WP_108686049.1">
    <property type="nucleotide sequence ID" value="NZ_QCYK01000001.1"/>
</dbReference>
<dbReference type="SMART" id="SM00342">
    <property type="entry name" value="HTH_ARAC"/>
    <property type="match status" value="1"/>
</dbReference>
<feature type="domain" description="HTH araC/xylS-type" evidence="4">
    <location>
        <begin position="157"/>
        <end position="252"/>
    </location>
</feature>
<dbReference type="InterPro" id="IPR046532">
    <property type="entry name" value="DUF6597"/>
</dbReference>
<organism evidence="5 6">
    <name type="scientific">Chitinophaga parva</name>
    <dbReference type="NCBI Taxonomy" id="2169414"/>
    <lineage>
        <taxon>Bacteria</taxon>
        <taxon>Pseudomonadati</taxon>
        <taxon>Bacteroidota</taxon>
        <taxon>Chitinophagia</taxon>
        <taxon>Chitinophagales</taxon>
        <taxon>Chitinophagaceae</taxon>
        <taxon>Chitinophaga</taxon>
    </lineage>
</organism>
<dbReference type="Pfam" id="PF12833">
    <property type="entry name" value="HTH_18"/>
    <property type="match status" value="1"/>
</dbReference>
<keyword evidence="2" id="KW-0238">DNA-binding</keyword>
<dbReference type="GO" id="GO:0043565">
    <property type="term" value="F:sequence-specific DNA binding"/>
    <property type="evidence" value="ECO:0007669"/>
    <property type="project" value="InterPro"/>
</dbReference>
<dbReference type="EMBL" id="QCYK01000001">
    <property type="protein sequence ID" value="PUZ29411.1"/>
    <property type="molecule type" value="Genomic_DNA"/>
</dbReference>
<name>A0A2T7BP62_9BACT</name>
<proteinExistence type="predicted"/>
<evidence type="ECO:0000256" key="1">
    <source>
        <dbReference type="ARBA" id="ARBA00023015"/>
    </source>
</evidence>
<keyword evidence="1" id="KW-0805">Transcription regulation</keyword>
<dbReference type="PROSITE" id="PS01124">
    <property type="entry name" value="HTH_ARAC_FAMILY_2"/>
    <property type="match status" value="1"/>
</dbReference>
<dbReference type="GO" id="GO:0003700">
    <property type="term" value="F:DNA-binding transcription factor activity"/>
    <property type="evidence" value="ECO:0007669"/>
    <property type="project" value="InterPro"/>
</dbReference>
<dbReference type="PANTHER" id="PTHR46796:SF13">
    <property type="entry name" value="HTH-TYPE TRANSCRIPTIONAL ACTIVATOR RHAS"/>
    <property type="match status" value="1"/>
</dbReference>